<feature type="compositionally biased region" description="Low complexity" evidence="3">
    <location>
        <begin position="71"/>
        <end position="100"/>
    </location>
</feature>
<dbReference type="GO" id="GO:0000272">
    <property type="term" value="P:polysaccharide catabolic process"/>
    <property type="evidence" value="ECO:0007669"/>
    <property type="project" value="InterPro"/>
</dbReference>
<dbReference type="RefSeq" id="WP_083406892.1">
    <property type="nucleotide sequence ID" value="NZ_LT629971.1"/>
</dbReference>
<dbReference type="InterPro" id="IPR011964">
    <property type="entry name" value="YVTN_b-propeller_repeat"/>
</dbReference>
<dbReference type="InterPro" id="IPR013783">
    <property type="entry name" value="Ig-like_fold"/>
</dbReference>
<dbReference type="STRING" id="370526.SAMN04489835_1869"/>
<dbReference type="Pfam" id="PF21783">
    <property type="entry name" value="YNCE"/>
    <property type="match status" value="1"/>
</dbReference>
<dbReference type="InterPro" id="IPR001680">
    <property type="entry name" value="WD40_rpt"/>
</dbReference>
<evidence type="ECO:0000259" key="4">
    <source>
        <dbReference type="Pfam" id="PF00150"/>
    </source>
</evidence>
<name>A0A1H6JHK1_MYCRU</name>
<dbReference type="Pfam" id="PF00150">
    <property type="entry name" value="Cellulase"/>
    <property type="match status" value="1"/>
</dbReference>
<accession>A0A1H6JHK1</accession>
<dbReference type="SUPFAM" id="SSF51445">
    <property type="entry name" value="(Trans)glycosidases"/>
    <property type="match status" value="1"/>
</dbReference>
<evidence type="ECO:0000313" key="7">
    <source>
        <dbReference type="Proteomes" id="UP000182915"/>
    </source>
</evidence>
<dbReference type="NCBIfam" id="TIGR01965">
    <property type="entry name" value="VCBS_repeat"/>
    <property type="match status" value="3"/>
</dbReference>
<feature type="domain" description="YNCE-like beta-propeller" evidence="5">
    <location>
        <begin position="286"/>
        <end position="366"/>
    </location>
</feature>
<proteinExistence type="predicted"/>
<dbReference type="Pfam" id="PF17963">
    <property type="entry name" value="Big_9"/>
    <property type="match status" value="4"/>
</dbReference>
<feature type="compositionally biased region" description="Low complexity" evidence="3">
    <location>
        <begin position="34"/>
        <end position="60"/>
    </location>
</feature>
<dbReference type="PANTHER" id="PTHR12631">
    <property type="entry name" value="ALPHA-L-IDURONIDASE"/>
    <property type="match status" value="1"/>
</dbReference>
<dbReference type="SMART" id="SM00564">
    <property type="entry name" value="PQQ"/>
    <property type="match status" value="3"/>
</dbReference>
<dbReference type="SMART" id="SM00320">
    <property type="entry name" value="WD40"/>
    <property type="match status" value="2"/>
</dbReference>
<feature type="compositionally biased region" description="Acidic residues" evidence="3">
    <location>
        <begin position="104"/>
        <end position="116"/>
    </location>
</feature>
<protein>
    <submittedName>
        <fullName evidence="6">VCBS repeat-containing protein/40-residue YVTN family beta-propeller repeat-containing protein</fullName>
    </submittedName>
</protein>
<dbReference type="EMBL" id="LT629971">
    <property type="protein sequence ID" value="SEH59900.1"/>
    <property type="molecule type" value="Genomic_DNA"/>
</dbReference>
<evidence type="ECO:0000256" key="3">
    <source>
        <dbReference type="SAM" id="MobiDB-lite"/>
    </source>
</evidence>
<keyword evidence="1" id="KW-0378">Hydrolase</keyword>
<feature type="region of interest" description="Disordered" evidence="3">
    <location>
        <begin position="34"/>
        <end position="181"/>
    </location>
</feature>
<dbReference type="Gene3D" id="2.130.10.10">
    <property type="entry name" value="YVTN repeat-like/Quinoprotein amine dehydrogenase"/>
    <property type="match status" value="2"/>
</dbReference>
<evidence type="ECO:0000256" key="2">
    <source>
        <dbReference type="ARBA" id="ARBA00023295"/>
    </source>
</evidence>
<keyword evidence="2" id="KW-0326">Glycosidase</keyword>
<feature type="compositionally biased region" description="Low complexity" evidence="3">
    <location>
        <begin position="129"/>
        <end position="181"/>
    </location>
</feature>
<gene>
    <name evidence="6" type="ORF">SAMN04489835_1869</name>
</gene>
<feature type="domain" description="Glycoside hydrolase family 5" evidence="4">
    <location>
        <begin position="994"/>
        <end position="1242"/>
    </location>
</feature>
<dbReference type="InterPro" id="IPR017853">
    <property type="entry name" value="GH"/>
</dbReference>
<dbReference type="InterPro" id="IPR001547">
    <property type="entry name" value="Glyco_hydro_5"/>
</dbReference>
<reference evidence="7" key="1">
    <citation type="submission" date="2016-10" db="EMBL/GenBank/DDBJ databases">
        <authorList>
            <person name="Varghese N."/>
            <person name="Submissions S."/>
        </authorList>
    </citation>
    <scope>NUCLEOTIDE SEQUENCE [LARGE SCALE GENOMIC DNA]</scope>
    <source>
        <strain evidence="7">DSM 45405</strain>
    </source>
</reference>
<dbReference type="Gene3D" id="2.60.40.10">
    <property type="entry name" value="Immunoglobulins"/>
    <property type="match status" value="2"/>
</dbReference>
<dbReference type="InterPro" id="IPR051923">
    <property type="entry name" value="Glycosyl_Hydrolase_39"/>
</dbReference>
<organism evidence="6 7">
    <name type="scientific">Mycolicibacterium rutilum</name>
    <name type="common">Mycobacterium rutilum</name>
    <dbReference type="NCBI Taxonomy" id="370526"/>
    <lineage>
        <taxon>Bacteria</taxon>
        <taxon>Bacillati</taxon>
        <taxon>Actinomycetota</taxon>
        <taxon>Actinomycetes</taxon>
        <taxon>Mycobacteriales</taxon>
        <taxon>Mycobacteriaceae</taxon>
        <taxon>Mycolicibacterium</taxon>
    </lineage>
</organism>
<dbReference type="OrthoDB" id="4653451at2"/>
<dbReference type="InterPro" id="IPR015943">
    <property type="entry name" value="WD40/YVTN_repeat-like_dom_sf"/>
</dbReference>
<evidence type="ECO:0000259" key="5">
    <source>
        <dbReference type="Pfam" id="PF21783"/>
    </source>
</evidence>
<dbReference type="Gene3D" id="3.20.20.80">
    <property type="entry name" value="Glycosidases"/>
    <property type="match status" value="1"/>
</dbReference>
<dbReference type="GO" id="GO:0004553">
    <property type="term" value="F:hydrolase activity, hydrolyzing O-glycosyl compounds"/>
    <property type="evidence" value="ECO:0007669"/>
    <property type="project" value="InterPro"/>
</dbReference>
<dbReference type="InterPro" id="IPR010221">
    <property type="entry name" value="VCBS_dom"/>
</dbReference>
<dbReference type="InterPro" id="IPR018391">
    <property type="entry name" value="PQQ_b-propeller_rpt"/>
</dbReference>
<keyword evidence="7" id="KW-1185">Reference proteome</keyword>
<dbReference type="SUPFAM" id="SSF50969">
    <property type="entry name" value="YVTN repeat-like/Quinoprotein amine dehydrogenase"/>
    <property type="match status" value="1"/>
</dbReference>
<sequence>MGYSTYVGRVGTLAVALGVGFSIASPAGIAWAETTETSSTGSTADAPSEPSESASTPQSTPDRDPAEDAAAEPAAEQAPSSPSSQTTEVAPGVVVSSSGGATTSEDEPEDEAESVDELAPPVKAKKANSRSTATSAPATSAQATARTAAPATTPSAQSTTAKATPAPAEAPKPAAAEPATAGVALEAQSSVAAVEPAARAAAPNVVDALVKAFVSPVVSSLLAAFPGNPATSPLGWLLLAAARREVGVAAPVETPQSAMMQRTAAVVATAAADPTGNLAELAGVDEAHAIAIAGNRAYVTNKTAGTVTVIDTTTNTVVRTFAAGVKPDAITVKPDGTQVFVASSENNTVTVVNTATGATARTISVASPSAIGISPSGQTLYVTSQSAGTLVKITTVFWNAATVKLPTGSAPTDLFVSPDISNIYVISRTANGGGTVSSVGANAYNSTLIANFASAPTSLAVSPDSKRLYVATTDGKVSVIDTTTRAVVGTHTVSGVPGAVSVAKDGTKLYVTDTAGVVSTLNASTGALLSTSVTRPVTTPMSVPPTTVVSADGTKLYVTDHDADKVYVVSLVAANQAPTVGAPVVNAPNATTGVLTGRVVATDPEGGPLRYTVAGAPTKGTVTVAADGSFTYTPTAAARHAAATVGAGAALTTDSFTVTVTDGSGAGTVAAITVNILPANKVPTMSTSVGNPAATGVVTGTVTVADGDGDALTYTFSQPTKGTVNFNAATRTFTYTATDAARHAAAALGAPAAAKTDTFTITVSDGHGGVVVKTVTVAVAPQNSAPATPVVNSQTDTNTGVVTGTVTATDADGDALTYTAGAAAKGELTMRPDGSFTYTPTAAARDAAAAPGATTATKTDTVTVTVTDGYGGTTTMTLNLTVAPSLPVGGGFQAANSTPAIGAVIGKVNPADPNAAGLSYTVATGPTRGLVKVDAATGAFTYVPNVDARYAAAQTPGVDTDTFTVRITDAAGTVTSVAVTVQVAPPSASTMDQRSTTIAVTAQEMYFFSQAETDMALDLLKQAGVTNIRILVPWMGVEPADDTWTWGAVDRMVNAAVARDIEVLAVLNSPPVWASVPDVPLLAGRPASPAEFAEYAGMVTTRYAGKIAAYEIWNEPNFWAFWAPGPNAAQYTEILKAAYPVIKAADPEAVVVAGSVAAVLDFFNITASPVRFVKEMYAAGAAGYFDALSVHPYLYGTEFSKGTATVQSPIWQLNEIYKLMVANGDGNKKIWATEYGQPSHLVSEESQAAFIADFLRTWRTLPYAGPAFIQTIKDNTESDPNAANMGLFRTDWTPKAALGVVSAIIAENAALLT</sequence>
<dbReference type="InterPro" id="IPR011044">
    <property type="entry name" value="Quino_amine_DH_bsu"/>
</dbReference>
<dbReference type="SUPFAM" id="SSF63825">
    <property type="entry name" value="YWTD domain"/>
    <property type="match status" value="1"/>
</dbReference>
<dbReference type="InterPro" id="IPR048433">
    <property type="entry name" value="YNCE-like_beta-prop"/>
</dbReference>
<evidence type="ECO:0000313" key="6">
    <source>
        <dbReference type="EMBL" id="SEH59900.1"/>
    </source>
</evidence>
<dbReference type="Proteomes" id="UP000182915">
    <property type="component" value="Chromosome I"/>
</dbReference>
<dbReference type="NCBIfam" id="TIGR02276">
    <property type="entry name" value="beta_rpt_yvtn"/>
    <property type="match status" value="2"/>
</dbReference>
<dbReference type="PANTHER" id="PTHR12631:SF10">
    <property type="entry name" value="BETA-XYLOSIDASE-LIKE PROTEIN-RELATED"/>
    <property type="match status" value="1"/>
</dbReference>
<evidence type="ECO:0000256" key="1">
    <source>
        <dbReference type="ARBA" id="ARBA00022801"/>
    </source>
</evidence>